<name>A0ABT0X781_9ACTN</name>
<accession>A0ABT0X781</accession>
<keyword evidence="4" id="KW-1185">Reference proteome</keyword>
<feature type="signal peptide" evidence="2">
    <location>
        <begin position="1"/>
        <end position="19"/>
    </location>
</feature>
<evidence type="ECO:0000313" key="3">
    <source>
        <dbReference type="EMBL" id="MCM2578396.1"/>
    </source>
</evidence>
<evidence type="ECO:0000313" key="4">
    <source>
        <dbReference type="Proteomes" id="UP001167160"/>
    </source>
</evidence>
<sequence>MRSRSTAAALGVLAVLVMAGCGTDRAASDGDGRPTGGSSSPGSSAKGPRWAYADVAGDKRGRFLDVTAPAADDMWATAAFDSGAGSRSGDQRLFHYDGRSWRQQDMPRELDGGVYSTRLASSGPDDVWLIGHGVGTGHQSRLHMARWDGSRWQRVPSKLTGRLKDVLVFGPDDVWVLAGEEAQHWDGRRWSDRPLPANASSMAGTSGDDVWAVGHRTTGPGLGEDQYSQPAAMHWDGRDWKVVDTPVFRFPDPQPPEASASLDRVLALPGGKALAYGDLSFNHGEMENEPQDRSFTLRWDGERWVDVTDDAPSCPKGRDAAPDGHGGLIHLNRWHLTGDGDCRRTAWSELPATGDITRQAQQSLWFARIVPVPGNRKLLGVGHMQVNQSGNPLSRPLIATLDF</sequence>
<feature type="compositionally biased region" description="Low complexity" evidence="1">
    <location>
        <begin position="36"/>
        <end position="48"/>
    </location>
</feature>
<protein>
    <submittedName>
        <fullName evidence="3">Uncharacterized protein</fullName>
    </submittedName>
</protein>
<dbReference type="Proteomes" id="UP001167160">
    <property type="component" value="Unassembled WGS sequence"/>
</dbReference>
<feature type="region of interest" description="Disordered" evidence="1">
    <location>
        <begin position="24"/>
        <end position="49"/>
    </location>
</feature>
<reference evidence="3" key="1">
    <citation type="journal article" date="2023" name="Int. J. Syst. Evol. Microbiol.">
        <title>Streptomyces meridianus sp. nov. isolated from brackish water of the Tagus estuary in Alcochete, Portugal.</title>
        <authorList>
            <person name="Santos J.D.N."/>
            <person name="Klimek D."/>
            <person name="Calusinska M."/>
            <person name="Lobo Da Cunha A."/>
            <person name="Catita J."/>
            <person name="Goncalves H."/>
            <person name="Gonzalez I."/>
            <person name="Reyes F."/>
            <person name="Lage O.M."/>
        </authorList>
    </citation>
    <scope>NUCLEOTIDE SEQUENCE</scope>
    <source>
        <strain evidence="3">MTZ3.1</strain>
    </source>
</reference>
<keyword evidence="2" id="KW-0732">Signal</keyword>
<evidence type="ECO:0000256" key="2">
    <source>
        <dbReference type="SAM" id="SignalP"/>
    </source>
</evidence>
<comment type="caution">
    <text evidence="3">The sequence shown here is derived from an EMBL/GenBank/DDBJ whole genome shotgun (WGS) entry which is preliminary data.</text>
</comment>
<proteinExistence type="predicted"/>
<evidence type="ECO:0000256" key="1">
    <source>
        <dbReference type="SAM" id="MobiDB-lite"/>
    </source>
</evidence>
<dbReference type="RefSeq" id="WP_251414853.1">
    <property type="nucleotide sequence ID" value="NZ_JAMQGM010000028.1"/>
</dbReference>
<feature type="chain" id="PRO_5046588335" evidence="2">
    <location>
        <begin position="20"/>
        <end position="403"/>
    </location>
</feature>
<gene>
    <name evidence="3" type="ORF">M1E25_13680</name>
</gene>
<organism evidence="3 4">
    <name type="scientific">Streptomyces meridianus</name>
    <dbReference type="NCBI Taxonomy" id="2938945"/>
    <lineage>
        <taxon>Bacteria</taxon>
        <taxon>Bacillati</taxon>
        <taxon>Actinomycetota</taxon>
        <taxon>Actinomycetes</taxon>
        <taxon>Kitasatosporales</taxon>
        <taxon>Streptomycetaceae</taxon>
        <taxon>Streptomyces</taxon>
    </lineage>
</organism>
<dbReference type="PROSITE" id="PS51257">
    <property type="entry name" value="PROKAR_LIPOPROTEIN"/>
    <property type="match status" value="1"/>
</dbReference>
<dbReference type="EMBL" id="JAMQGM010000028">
    <property type="protein sequence ID" value="MCM2578396.1"/>
    <property type="molecule type" value="Genomic_DNA"/>
</dbReference>